<dbReference type="PROSITE" id="PS51462">
    <property type="entry name" value="NUDIX"/>
    <property type="match status" value="1"/>
</dbReference>
<accession>A0A7V7G283</accession>
<comment type="cofactor">
    <cofactor evidence="1">
        <name>Mg(2+)</name>
        <dbReference type="ChEBI" id="CHEBI:18420"/>
    </cofactor>
</comment>
<evidence type="ECO:0000256" key="1">
    <source>
        <dbReference type="ARBA" id="ARBA00001946"/>
    </source>
</evidence>
<name>A0A7V7G283_9GAMM</name>
<evidence type="ECO:0000313" key="5">
    <source>
        <dbReference type="Proteomes" id="UP000486760"/>
    </source>
</evidence>
<dbReference type="InterPro" id="IPR000086">
    <property type="entry name" value="NUDIX_hydrolase_dom"/>
</dbReference>
<dbReference type="GO" id="GO:0016787">
    <property type="term" value="F:hydrolase activity"/>
    <property type="evidence" value="ECO:0007669"/>
    <property type="project" value="UniProtKB-KW"/>
</dbReference>
<dbReference type="InterPro" id="IPR020084">
    <property type="entry name" value="NUDIX_hydrolase_CS"/>
</dbReference>
<dbReference type="AlphaFoldDB" id="A0A7V7G283"/>
<dbReference type="SUPFAM" id="SSF55811">
    <property type="entry name" value="Nudix"/>
    <property type="match status" value="1"/>
</dbReference>
<dbReference type="PROSITE" id="PS00893">
    <property type="entry name" value="NUDIX_BOX"/>
    <property type="match status" value="1"/>
</dbReference>
<comment type="caution">
    <text evidence="4">The sequence shown here is derived from an EMBL/GenBank/DDBJ whole genome shotgun (WGS) entry which is preliminary data.</text>
</comment>
<dbReference type="EMBL" id="VTPY01000003">
    <property type="protein sequence ID" value="KAA0013168.1"/>
    <property type="molecule type" value="Genomic_DNA"/>
</dbReference>
<evidence type="ECO:0000313" key="4">
    <source>
        <dbReference type="EMBL" id="KAA0013168.1"/>
    </source>
</evidence>
<dbReference type="Proteomes" id="UP000486760">
    <property type="component" value="Unassembled WGS sequence"/>
</dbReference>
<gene>
    <name evidence="4" type="ORF">F0A17_09720</name>
</gene>
<dbReference type="RefSeq" id="WP_149328121.1">
    <property type="nucleotide sequence ID" value="NZ_VTPY01000003.1"/>
</dbReference>
<dbReference type="Pfam" id="PF00293">
    <property type="entry name" value="NUDIX"/>
    <property type="match status" value="1"/>
</dbReference>
<dbReference type="InterPro" id="IPR015797">
    <property type="entry name" value="NUDIX_hydrolase-like_dom_sf"/>
</dbReference>
<keyword evidence="2" id="KW-0378">Hydrolase</keyword>
<proteinExistence type="predicted"/>
<dbReference type="Gene3D" id="3.90.79.10">
    <property type="entry name" value="Nucleoside Triphosphate Pyrophosphohydrolase"/>
    <property type="match status" value="1"/>
</dbReference>
<sequence>MSQAILPIAAALILDDEGRLLLVRKRGTECFMQAGGKLEPGELAEAALHRELMEELGQAPTRLYSLGKFTAPAANEPDCQVHASLFLVAMSPSVAPAAEIAELRWVTPWEAQRLPLAALTRDHVLPLAVRLIQREEMGRCCEGHLLLRSD</sequence>
<evidence type="ECO:0000259" key="3">
    <source>
        <dbReference type="PROSITE" id="PS51462"/>
    </source>
</evidence>
<dbReference type="PANTHER" id="PTHR43046:SF2">
    <property type="entry name" value="8-OXO-DGTP DIPHOSPHATASE-RELATED"/>
    <property type="match status" value="1"/>
</dbReference>
<dbReference type="PANTHER" id="PTHR43046">
    <property type="entry name" value="GDP-MANNOSE MANNOSYL HYDROLASE"/>
    <property type="match status" value="1"/>
</dbReference>
<protein>
    <submittedName>
        <fullName evidence="4">NUDIX domain-containing protein</fullName>
    </submittedName>
</protein>
<evidence type="ECO:0000256" key="2">
    <source>
        <dbReference type="ARBA" id="ARBA00022801"/>
    </source>
</evidence>
<reference evidence="4 5" key="1">
    <citation type="submission" date="2019-08" db="EMBL/GenBank/DDBJ databases">
        <title>Bioinformatics analysis of the strain L3 and L5.</title>
        <authorList>
            <person name="Li X."/>
        </authorList>
    </citation>
    <scope>NUCLEOTIDE SEQUENCE [LARGE SCALE GENOMIC DNA]</scope>
    <source>
        <strain evidence="4 5">L5</strain>
    </source>
</reference>
<keyword evidence="5" id="KW-1185">Reference proteome</keyword>
<dbReference type="CDD" id="cd04690">
    <property type="entry name" value="NUDIX_Hydrolase"/>
    <property type="match status" value="1"/>
</dbReference>
<organism evidence="4 5">
    <name type="scientific">Billgrantia pellis</name>
    <dbReference type="NCBI Taxonomy" id="2606936"/>
    <lineage>
        <taxon>Bacteria</taxon>
        <taxon>Pseudomonadati</taxon>
        <taxon>Pseudomonadota</taxon>
        <taxon>Gammaproteobacteria</taxon>
        <taxon>Oceanospirillales</taxon>
        <taxon>Halomonadaceae</taxon>
        <taxon>Billgrantia</taxon>
    </lineage>
</organism>
<feature type="domain" description="Nudix hydrolase" evidence="3">
    <location>
        <begin position="3"/>
        <end position="133"/>
    </location>
</feature>